<dbReference type="GO" id="GO:1904680">
    <property type="term" value="F:peptide transmembrane transporter activity"/>
    <property type="evidence" value="ECO:0007669"/>
    <property type="project" value="TreeGrafter"/>
</dbReference>
<dbReference type="EMBL" id="DTIY01000034">
    <property type="protein sequence ID" value="HGY39200.1"/>
    <property type="molecule type" value="Genomic_DNA"/>
</dbReference>
<reference evidence="3" key="1">
    <citation type="journal article" date="2020" name="mSystems">
        <title>Genome- and Community-Level Interaction Insights into Carbon Utilization and Element Cycling Functions of Hydrothermarchaeota in Hydrothermal Sediment.</title>
        <authorList>
            <person name="Zhou Z."/>
            <person name="Liu Y."/>
            <person name="Xu W."/>
            <person name="Pan J."/>
            <person name="Luo Z.H."/>
            <person name="Li M."/>
        </authorList>
    </citation>
    <scope>NUCLEOTIDE SEQUENCE [LARGE SCALE GENOMIC DNA]</scope>
    <source>
        <strain evidence="3">SpSt-82</strain>
    </source>
</reference>
<dbReference type="Pfam" id="PF00496">
    <property type="entry name" value="SBP_bac_5"/>
    <property type="match status" value="1"/>
</dbReference>
<feature type="domain" description="Solute-binding protein family 5" evidence="2">
    <location>
        <begin position="78"/>
        <end position="496"/>
    </location>
</feature>
<dbReference type="GO" id="GO:0030288">
    <property type="term" value="C:outer membrane-bounded periplasmic space"/>
    <property type="evidence" value="ECO:0007669"/>
    <property type="project" value="UniProtKB-ARBA"/>
</dbReference>
<gene>
    <name evidence="3" type="ORF">ENW11_05275</name>
</gene>
<dbReference type="CDD" id="cd08509">
    <property type="entry name" value="PBP2_TmCBP_oligosaccharides_like"/>
    <property type="match status" value="1"/>
</dbReference>
<sequence length="626" mass="71795">MKRAWTVVLGILLFLSSTAVAQLPADIPREKTVIVATVTGRVGSPDNFNEWVGWKWRDRGMQQLMNESLWTADAATGKIVNGLAKEGPLYNDSFTELTIKLREGCYWSDGVPITADDLVYTIEIHQKVPELNYHAAIAEEVESVRKVDDHTVVITLKKPNPRFHRYFLDDWGALWVMPKHVFEKVENLATFTFNPPVSSGPYVLYDYDPAGYWTIWKKREDWSRTPTGMLFGEPKPEYVVFQHFDTEEAKILAMLRNELDSAIFSPQGFRAVLEKSPTARPWRKEWPWVAPTDPAPTGIIFNTMQPPFQNRNVRWALTLAIDIVEFMTIASDLMAVPIPIHVPPTPLYREIFLNPMENWLREFALDLGDGEKFAPFDPDVPRKLAEAARKAGHPVPDNPDMLRELFGIGWWKYAPEVAEKLLLREGFRRDDKGKWLLPDGSPWKLEITTSPALEGYGPRNALAVAEQWKKFGIDVTVLYSEDVVNLVNHGQFQVSAGVVAHEQEGVTPDFYETFDCFNSARVRPIGEFMSLNPSRWSDPRIDDLINRFRLVRPDDWETMQNLSIEGLKILVEEMPTVPTFGNVVYQVWDEYFFKGWPGAENTYCQISADWPNFKYMLPFLQLAKES</sequence>
<dbReference type="GO" id="GO:0043190">
    <property type="term" value="C:ATP-binding cassette (ABC) transporter complex"/>
    <property type="evidence" value="ECO:0007669"/>
    <property type="project" value="InterPro"/>
</dbReference>
<organism evidence="3">
    <name type="scientific">Candidatus Caldatribacterium saccharofermentans</name>
    <dbReference type="NCBI Taxonomy" id="1454753"/>
    <lineage>
        <taxon>Bacteria</taxon>
        <taxon>Pseudomonadati</taxon>
        <taxon>Atribacterota</taxon>
        <taxon>Atribacteria</taxon>
        <taxon>Atribacterales</taxon>
        <taxon>Candidatus Caldatribacteriaceae</taxon>
        <taxon>Candidatus Caldatribacterium</taxon>
    </lineage>
</organism>
<dbReference type="InterPro" id="IPR030678">
    <property type="entry name" value="Peptide/Ni-bd"/>
</dbReference>
<dbReference type="AlphaFoldDB" id="A0A7V4WKC5"/>
<dbReference type="InterPro" id="IPR000914">
    <property type="entry name" value="SBP_5_dom"/>
</dbReference>
<dbReference type="Gene3D" id="3.40.190.10">
    <property type="entry name" value="Periplasmic binding protein-like II"/>
    <property type="match status" value="1"/>
</dbReference>
<feature type="chain" id="PRO_5030725766" evidence="1">
    <location>
        <begin position="22"/>
        <end position="626"/>
    </location>
</feature>
<dbReference type="GO" id="GO:0015833">
    <property type="term" value="P:peptide transport"/>
    <property type="evidence" value="ECO:0007669"/>
    <property type="project" value="TreeGrafter"/>
</dbReference>
<name>A0A7V4WKC5_9BACT</name>
<feature type="signal peptide" evidence="1">
    <location>
        <begin position="1"/>
        <end position="21"/>
    </location>
</feature>
<evidence type="ECO:0000313" key="3">
    <source>
        <dbReference type="EMBL" id="HGY39200.1"/>
    </source>
</evidence>
<dbReference type="Gene3D" id="3.10.105.10">
    <property type="entry name" value="Dipeptide-binding Protein, Domain 3"/>
    <property type="match status" value="1"/>
</dbReference>
<evidence type="ECO:0000256" key="1">
    <source>
        <dbReference type="SAM" id="SignalP"/>
    </source>
</evidence>
<proteinExistence type="predicted"/>
<dbReference type="SUPFAM" id="SSF53850">
    <property type="entry name" value="Periplasmic binding protein-like II"/>
    <property type="match status" value="1"/>
</dbReference>
<comment type="caution">
    <text evidence="3">The sequence shown here is derived from an EMBL/GenBank/DDBJ whole genome shotgun (WGS) entry which is preliminary data.</text>
</comment>
<evidence type="ECO:0000259" key="2">
    <source>
        <dbReference type="Pfam" id="PF00496"/>
    </source>
</evidence>
<dbReference type="PANTHER" id="PTHR30290:SF65">
    <property type="entry name" value="MONOACYL PHOSPHATIDYLINOSITOL TETRAMANNOSIDE-BINDING PROTEIN LPQW-RELATED"/>
    <property type="match status" value="1"/>
</dbReference>
<dbReference type="PANTHER" id="PTHR30290">
    <property type="entry name" value="PERIPLASMIC BINDING COMPONENT OF ABC TRANSPORTER"/>
    <property type="match status" value="1"/>
</dbReference>
<dbReference type="PIRSF" id="PIRSF002741">
    <property type="entry name" value="MppA"/>
    <property type="match status" value="1"/>
</dbReference>
<keyword evidence="1" id="KW-0732">Signal</keyword>
<protein>
    <submittedName>
        <fullName evidence="3">ABC transporter substrate-binding protein</fullName>
    </submittedName>
</protein>
<dbReference type="InterPro" id="IPR039424">
    <property type="entry name" value="SBP_5"/>
</dbReference>
<accession>A0A7V4WKC5</accession>